<dbReference type="InterPro" id="IPR001078">
    <property type="entry name" value="2-oxoacid_DH_actylTfrase"/>
</dbReference>
<accession>A0A520KXJ8</accession>
<evidence type="ECO:0000259" key="1">
    <source>
        <dbReference type="Pfam" id="PF00198"/>
    </source>
</evidence>
<comment type="caution">
    <text evidence="2">The sequence shown here is derived from an EMBL/GenBank/DDBJ whole genome shotgun (WGS) entry which is preliminary data.</text>
</comment>
<dbReference type="Proteomes" id="UP000320766">
    <property type="component" value="Unassembled WGS sequence"/>
</dbReference>
<dbReference type="Pfam" id="PF00198">
    <property type="entry name" value="2-oxoacid_dh"/>
    <property type="match status" value="1"/>
</dbReference>
<dbReference type="InterPro" id="IPR023213">
    <property type="entry name" value="CAT-like_dom_sf"/>
</dbReference>
<sequence>MADALLSMQKLRKETRTHITITSLVIKAAANALKNFPILRGEIHLPWYGQ</sequence>
<protein>
    <recommendedName>
        <fullName evidence="1">2-oxoacid dehydrogenase acyltransferase catalytic domain-containing protein</fullName>
    </recommendedName>
</protein>
<dbReference type="EMBL" id="RXIL01000087">
    <property type="protein sequence ID" value="RZN69074.1"/>
    <property type="molecule type" value="Genomic_DNA"/>
</dbReference>
<gene>
    <name evidence="2" type="ORF">EF807_04915</name>
</gene>
<evidence type="ECO:0000313" key="2">
    <source>
        <dbReference type="EMBL" id="RZN69074.1"/>
    </source>
</evidence>
<evidence type="ECO:0000313" key="3">
    <source>
        <dbReference type="Proteomes" id="UP000320766"/>
    </source>
</evidence>
<feature type="domain" description="2-oxoacid dehydrogenase acyltransferase catalytic" evidence="1">
    <location>
        <begin position="9"/>
        <end position="43"/>
    </location>
</feature>
<name>A0A520KXJ8_9EURY</name>
<dbReference type="AlphaFoldDB" id="A0A520KXJ8"/>
<organism evidence="2 3">
    <name type="scientific">Candidatus Methanolliviera hydrocarbonicum</name>
    <dbReference type="NCBI Taxonomy" id="2491085"/>
    <lineage>
        <taxon>Archaea</taxon>
        <taxon>Methanobacteriati</taxon>
        <taxon>Methanobacteriota</taxon>
        <taxon>Candidatus Methanoliparia</taxon>
        <taxon>Candidatus Methanoliparales</taxon>
        <taxon>Candidatus Methanollivieraceae</taxon>
        <taxon>Candidatus Methanolliviera</taxon>
    </lineage>
</organism>
<reference evidence="2 3" key="1">
    <citation type="journal article" date="2019" name="Nat. Microbiol.">
        <title>Wide diversity of methane and short-chain alkane metabolisms in uncultured archaea.</title>
        <authorList>
            <person name="Borrel G."/>
            <person name="Adam P.S."/>
            <person name="McKay L.J."/>
            <person name="Chen L.X."/>
            <person name="Sierra-Garcia I.N."/>
            <person name="Sieber C.M."/>
            <person name="Letourneur Q."/>
            <person name="Ghozlane A."/>
            <person name="Andersen G.L."/>
            <person name="Li W.J."/>
            <person name="Hallam S.J."/>
            <person name="Muyzer G."/>
            <person name="de Oliveira V.M."/>
            <person name="Inskeep W.P."/>
            <person name="Banfield J.F."/>
            <person name="Gribaldo S."/>
        </authorList>
    </citation>
    <scope>NUCLEOTIDE SEQUENCE [LARGE SCALE GENOMIC DNA]</scope>
    <source>
        <strain evidence="2">NM1b</strain>
    </source>
</reference>
<dbReference type="Gene3D" id="3.30.559.10">
    <property type="entry name" value="Chloramphenicol acetyltransferase-like domain"/>
    <property type="match status" value="1"/>
</dbReference>
<proteinExistence type="predicted"/>